<dbReference type="GO" id="GO:0044550">
    <property type="term" value="P:secondary metabolite biosynthetic process"/>
    <property type="evidence" value="ECO:0007669"/>
    <property type="project" value="TreeGrafter"/>
</dbReference>
<dbReference type="InterPro" id="IPR013751">
    <property type="entry name" value="ACP_syn_III_N"/>
</dbReference>
<evidence type="ECO:0008006" key="8">
    <source>
        <dbReference type="Google" id="ProtNLM"/>
    </source>
</evidence>
<evidence type="ECO:0000259" key="5">
    <source>
        <dbReference type="Pfam" id="PF08545"/>
    </source>
</evidence>
<feature type="domain" description="Beta-ketoacyl-[acyl-carrier-protein] synthase III C-terminal" evidence="4">
    <location>
        <begin position="245"/>
        <end position="337"/>
    </location>
</feature>
<feature type="transmembrane region" description="Helical" evidence="3">
    <location>
        <begin position="320"/>
        <end position="341"/>
    </location>
</feature>
<comment type="caution">
    <text evidence="6">The sequence shown here is derived from an EMBL/GenBank/DDBJ whole genome shotgun (WGS) entry which is preliminary data.</text>
</comment>
<sequence length="349" mass="37888">MNYGCNIESIGIKLPDRKLSTSEIESRLNIANPLKLELLTGISNRRVCCENEDSLTLAVDAALDCLSHSELKAEELEMIISCSISKYVNGLSHCYEPALSLLIKQEIGNSKALNFDVSNACAGMITGVHIANNFIKQGRIKNCLVVSGEYISGLIGNAIKTVDSLFHPEMASLTVGDAGAAVILTQTKRGEAGLSVSEISTLGRFSHLCTGVQSNNCKGGIMKTNMKKIHDLSIKNAPYVVENALRSAGLRMSEIDYLIPHQTAKISIQSGARVLYRYFNEEPGEIVYNLCETGNTASTTHFATLYKYLCEKRFKAGDTVMLLSFASGLTFGAIVFSMNGISERYGNSN</sequence>
<dbReference type="Pfam" id="PF08541">
    <property type="entry name" value="ACP_syn_III_C"/>
    <property type="match status" value="1"/>
</dbReference>
<name>A0A9X3J2X0_9BACT</name>
<evidence type="ECO:0000259" key="4">
    <source>
        <dbReference type="Pfam" id="PF08541"/>
    </source>
</evidence>
<dbReference type="InterPro" id="IPR013747">
    <property type="entry name" value="ACP_syn_III_C"/>
</dbReference>
<dbReference type="Proteomes" id="UP001145087">
    <property type="component" value="Unassembled WGS sequence"/>
</dbReference>
<evidence type="ECO:0000256" key="3">
    <source>
        <dbReference type="SAM" id="Phobius"/>
    </source>
</evidence>
<dbReference type="GO" id="GO:0006633">
    <property type="term" value="P:fatty acid biosynthetic process"/>
    <property type="evidence" value="ECO:0007669"/>
    <property type="project" value="InterPro"/>
</dbReference>
<keyword evidence="7" id="KW-1185">Reference proteome</keyword>
<evidence type="ECO:0000313" key="7">
    <source>
        <dbReference type="Proteomes" id="UP001145087"/>
    </source>
</evidence>
<evidence type="ECO:0000256" key="2">
    <source>
        <dbReference type="ARBA" id="ARBA00023315"/>
    </source>
</evidence>
<evidence type="ECO:0000313" key="6">
    <source>
        <dbReference type="EMBL" id="MCY1718784.1"/>
    </source>
</evidence>
<dbReference type="Pfam" id="PF08545">
    <property type="entry name" value="ACP_syn_III"/>
    <property type="match status" value="1"/>
</dbReference>
<keyword evidence="1" id="KW-0808">Transferase</keyword>
<accession>A0A9X3J2X0</accession>
<keyword evidence="3" id="KW-0472">Membrane</keyword>
<reference evidence="6" key="1">
    <citation type="submission" date="2022-11" db="EMBL/GenBank/DDBJ databases">
        <title>Marilongibacter aestuarii gen. nov., sp. nov., isolated from tidal flat sediment.</title>
        <authorList>
            <person name="Jiayan W."/>
        </authorList>
    </citation>
    <scope>NUCLEOTIDE SEQUENCE</scope>
    <source>
        <strain evidence="6">Z1-6</strain>
    </source>
</reference>
<keyword evidence="3" id="KW-1133">Transmembrane helix</keyword>
<dbReference type="RefSeq" id="WP_343331123.1">
    <property type="nucleotide sequence ID" value="NZ_JAPOHD010000002.1"/>
</dbReference>
<dbReference type="AlphaFoldDB" id="A0A9X3J2X0"/>
<dbReference type="Gene3D" id="3.40.47.10">
    <property type="match status" value="2"/>
</dbReference>
<dbReference type="PANTHER" id="PTHR34069">
    <property type="entry name" value="3-OXOACYL-[ACYL-CARRIER-PROTEIN] SYNTHASE 3"/>
    <property type="match status" value="1"/>
</dbReference>
<dbReference type="EMBL" id="JAPOHD010000002">
    <property type="protein sequence ID" value="MCY1718784.1"/>
    <property type="molecule type" value="Genomic_DNA"/>
</dbReference>
<protein>
    <recommendedName>
        <fullName evidence="8">3-oxoacyl-ACP synthase</fullName>
    </recommendedName>
</protein>
<dbReference type="InterPro" id="IPR016039">
    <property type="entry name" value="Thiolase-like"/>
</dbReference>
<keyword evidence="2" id="KW-0012">Acyltransferase</keyword>
<keyword evidence="3" id="KW-0812">Transmembrane</keyword>
<organism evidence="6 7">
    <name type="scientific">Draconibacterium aestuarii</name>
    <dbReference type="NCBI Taxonomy" id="2998507"/>
    <lineage>
        <taxon>Bacteria</taxon>
        <taxon>Pseudomonadati</taxon>
        <taxon>Bacteroidota</taxon>
        <taxon>Bacteroidia</taxon>
        <taxon>Marinilabiliales</taxon>
        <taxon>Prolixibacteraceae</taxon>
        <taxon>Draconibacterium</taxon>
    </lineage>
</organism>
<dbReference type="SUPFAM" id="SSF53901">
    <property type="entry name" value="Thiolase-like"/>
    <property type="match status" value="1"/>
</dbReference>
<dbReference type="PANTHER" id="PTHR34069:SF3">
    <property type="entry name" value="ACYL-COA:ACYL-COA ALKYLTRANSFERASE"/>
    <property type="match status" value="1"/>
</dbReference>
<proteinExistence type="predicted"/>
<evidence type="ECO:0000256" key="1">
    <source>
        <dbReference type="ARBA" id="ARBA00022679"/>
    </source>
</evidence>
<gene>
    <name evidence="6" type="ORF">OU798_00415</name>
</gene>
<feature type="domain" description="Beta-ketoacyl-[acyl-carrier-protein] synthase III N-terminal" evidence="5">
    <location>
        <begin position="115"/>
        <end position="200"/>
    </location>
</feature>
<dbReference type="GO" id="GO:0004315">
    <property type="term" value="F:3-oxoacyl-[acyl-carrier-protein] synthase activity"/>
    <property type="evidence" value="ECO:0007669"/>
    <property type="project" value="InterPro"/>
</dbReference>